<dbReference type="Proteomes" id="UP000009072">
    <property type="component" value="Chromosome"/>
</dbReference>
<name>Q6KHK2_MYCM1</name>
<organism evidence="1 2">
    <name type="scientific">Mycoplasma mobile (strain ATCC 43663 / 163K / NCTC 11711)</name>
    <name type="common">Mesomycoplasma mobile</name>
    <dbReference type="NCBI Taxonomy" id="267748"/>
    <lineage>
        <taxon>Bacteria</taxon>
        <taxon>Bacillati</taxon>
        <taxon>Mycoplasmatota</taxon>
        <taxon>Mycoplasmoidales</taxon>
        <taxon>Metamycoplasmataceae</taxon>
        <taxon>Mesomycoplasma</taxon>
    </lineage>
</organism>
<dbReference type="KEGG" id="mmo:MMOB4420"/>
<gene>
    <name evidence="1" type="ordered locus">MMOB4420</name>
</gene>
<dbReference type="HOGENOM" id="CLU_1183994_0_0_14"/>
<dbReference type="EMBL" id="AE017308">
    <property type="protein sequence ID" value="AAT27928.1"/>
    <property type="molecule type" value="Genomic_DNA"/>
</dbReference>
<protein>
    <submittedName>
        <fullName evidence="1">Expressed protein</fullName>
    </submittedName>
</protein>
<evidence type="ECO:0000313" key="1">
    <source>
        <dbReference type="EMBL" id="AAT27928.1"/>
    </source>
</evidence>
<proteinExistence type="predicted"/>
<keyword evidence="2" id="KW-1185">Reference proteome</keyword>
<reference evidence="1 2" key="1">
    <citation type="journal article" date="2004" name="Genome Res.">
        <title>The complete genome and proteome of Mycoplasma mobile.</title>
        <authorList>
            <person name="Jaffe J.D."/>
            <person name="Stange-Thomann N."/>
            <person name="Smith C."/>
            <person name="DeCaprio D."/>
            <person name="Fisher S."/>
            <person name="Butler J."/>
            <person name="Calvo S."/>
            <person name="Elkins T."/>
            <person name="FitzGerald M.G."/>
            <person name="Hafez N."/>
            <person name="Kodira C.D."/>
            <person name="Major J."/>
            <person name="Wang S."/>
            <person name="Wilkinson J."/>
            <person name="Nicol R."/>
            <person name="Nusbaum C."/>
            <person name="Birren B."/>
            <person name="Berg H.C."/>
            <person name="Church G.M."/>
        </authorList>
    </citation>
    <scope>NUCLEOTIDE SEQUENCE [LARGE SCALE GENOMIC DNA]</scope>
    <source>
        <strain evidence="2">ATCC 43663 / 163K / NCTC 11711</strain>
    </source>
</reference>
<sequence length="234" mass="26758">METQMKKCKIKRNANGELFCKTHPITMECPTINPSQDFDTMNVGNNQANNYYGQYDNQVDNNQMINGNGNYYQEEYPYDYNTQNLNTQQGYYSNQNDDLSFGQPSMVDVTGNMPSSNYNAQNFPVVDYTQVVDTNNLVPSHAQHYPTQLHLGTAFVPAVNNFDSTTQNLLVRESMGVATQNQDAIISQLSNNSIEKLNTLNFLLESGVITYNDYFIKKRDLYFNEFEKDDSSKK</sequence>
<dbReference type="STRING" id="267748.MMOB4420"/>
<accession>Q6KHK2</accession>
<dbReference type="AlphaFoldDB" id="Q6KHK2"/>
<evidence type="ECO:0000313" key="2">
    <source>
        <dbReference type="Proteomes" id="UP000009072"/>
    </source>
</evidence>